<dbReference type="SUPFAM" id="SSF56601">
    <property type="entry name" value="beta-lactamase/transpeptidase-like"/>
    <property type="match status" value="1"/>
</dbReference>
<comment type="caution">
    <text evidence="3">The sequence shown here is derived from an EMBL/GenBank/DDBJ whole genome shotgun (WGS) entry which is preliminary data.</text>
</comment>
<dbReference type="Gene3D" id="3.40.710.10">
    <property type="entry name" value="DD-peptidase/beta-lactamase superfamily"/>
    <property type="match status" value="1"/>
</dbReference>
<reference evidence="3 4" key="1">
    <citation type="submission" date="2018-12" db="EMBL/GenBank/DDBJ databases">
        <authorList>
            <person name="Yu L."/>
        </authorList>
    </citation>
    <scope>NUCLEOTIDE SEQUENCE [LARGE SCALE GENOMIC DNA]</scope>
    <source>
        <strain evidence="3 4">HAW-EB5</strain>
    </source>
</reference>
<dbReference type="InterPro" id="IPR012338">
    <property type="entry name" value="Beta-lactam/transpept-like"/>
</dbReference>
<dbReference type="InterPro" id="IPR050491">
    <property type="entry name" value="AmpC-like"/>
</dbReference>
<dbReference type="InterPro" id="IPR001466">
    <property type="entry name" value="Beta-lactam-related"/>
</dbReference>
<dbReference type="AlphaFoldDB" id="A0A3S0L6P4"/>
<organism evidence="3 4">
    <name type="scientific">Shewanella atlantica</name>
    <dbReference type="NCBI Taxonomy" id="271099"/>
    <lineage>
        <taxon>Bacteria</taxon>
        <taxon>Pseudomonadati</taxon>
        <taxon>Pseudomonadota</taxon>
        <taxon>Gammaproteobacteria</taxon>
        <taxon>Alteromonadales</taxon>
        <taxon>Shewanellaceae</taxon>
        <taxon>Shewanella</taxon>
    </lineage>
</organism>
<feature type="signal peptide" evidence="1">
    <location>
        <begin position="1"/>
        <end position="27"/>
    </location>
</feature>
<evidence type="ECO:0000313" key="4">
    <source>
        <dbReference type="Proteomes" id="UP000282060"/>
    </source>
</evidence>
<sequence length="376" mass="41333">MKSVVMKKLSGFLLSSLLLVISACSDASDEAEPVGHSMLEQQRSELGELVTAWADRSEVPSVLLRVQRADVTVFDGASGFWSFADDDDRPVSANAYFRSASVGKLFTAVTVLKLAEKGKLSLDAPVGYYLDSKLIYPLFGDYSDMVTIGQLLSHTSGLANIDNDPAKNSWMMQNSEKEKQPQELLSFAAELGLKYEPGKGQEYTSAGYILLGLVIEAVTEQAYHRVVREQVLAPLNLENTFEQAQGWPTEVELIHSYAGDYDMNQIHPSMEFADGGFVTTTADLTRFGIALAEGSFFERPQTYTAMMTTQGSEGIGFGPFIDENSSGELIFYHPGHWGVMLYVDPAQQLTIVFSVNQSETDYAAFLEQVLKIVSAE</sequence>
<keyword evidence="3" id="KW-0378">Hydrolase</keyword>
<dbReference type="OrthoDB" id="5638366at2"/>
<evidence type="ECO:0000256" key="1">
    <source>
        <dbReference type="SAM" id="SignalP"/>
    </source>
</evidence>
<protein>
    <submittedName>
        <fullName evidence="3">Class A beta-lactamase-related serine hydrolase</fullName>
    </submittedName>
</protein>
<feature type="domain" description="Beta-lactamase-related" evidence="2">
    <location>
        <begin position="56"/>
        <end position="361"/>
    </location>
</feature>
<dbReference type="PANTHER" id="PTHR46825:SF9">
    <property type="entry name" value="BETA-LACTAMASE-RELATED DOMAIN-CONTAINING PROTEIN"/>
    <property type="match status" value="1"/>
</dbReference>
<keyword evidence="1" id="KW-0732">Signal</keyword>
<proteinExistence type="predicted"/>
<dbReference type="PANTHER" id="PTHR46825">
    <property type="entry name" value="D-ALANYL-D-ALANINE-CARBOXYPEPTIDASE/ENDOPEPTIDASE AMPH"/>
    <property type="match status" value="1"/>
</dbReference>
<evidence type="ECO:0000259" key="2">
    <source>
        <dbReference type="Pfam" id="PF00144"/>
    </source>
</evidence>
<dbReference type="Pfam" id="PF00144">
    <property type="entry name" value="Beta-lactamase"/>
    <property type="match status" value="1"/>
</dbReference>
<feature type="chain" id="PRO_5018578807" evidence="1">
    <location>
        <begin position="28"/>
        <end position="376"/>
    </location>
</feature>
<dbReference type="GO" id="GO:0016787">
    <property type="term" value="F:hydrolase activity"/>
    <property type="evidence" value="ECO:0007669"/>
    <property type="project" value="UniProtKB-KW"/>
</dbReference>
<dbReference type="Proteomes" id="UP000282060">
    <property type="component" value="Unassembled WGS sequence"/>
</dbReference>
<gene>
    <name evidence="3" type="ORF">EKG39_19030</name>
</gene>
<dbReference type="EMBL" id="RXNV01000013">
    <property type="protein sequence ID" value="RTR28229.1"/>
    <property type="molecule type" value="Genomic_DNA"/>
</dbReference>
<keyword evidence="4" id="KW-1185">Reference proteome</keyword>
<dbReference type="PROSITE" id="PS51257">
    <property type="entry name" value="PROKAR_LIPOPROTEIN"/>
    <property type="match status" value="1"/>
</dbReference>
<dbReference type="RefSeq" id="WP_126507591.1">
    <property type="nucleotide sequence ID" value="NZ_RXNV01000013.1"/>
</dbReference>
<accession>A0A3S0L6P4</accession>
<evidence type="ECO:0000313" key="3">
    <source>
        <dbReference type="EMBL" id="RTR28229.1"/>
    </source>
</evidence>
<name>A0A3S0L6P4_9GAMM</name>